<feature type="domain" description="HAMP" evidence="5">
    <location>
        <begin position="68"/>
        <end position="114"/>
    </location>
</feature>
<evidence type="ECO:0000256" key="2">
    <source>
        <dbReference type="ARBA" id="ARBA00029447"/>
    </source>
</evidence>
<comment type="caution">
    <text evidence="6">The sequence shown here is derived from an EMBL/GenBank/DDBJ whole genome shotgun (WGS) entry which is preliminary data.</text>
</comment>
<dbReference type="PANTHER" id="PTHR43531">
    <property type="entry name" value="PROTEIN ICFG"/>
    <property type="match status" value="1"/>
</dbReference>
<dbReference type="AlphaFoldDB" id="A0A949WTY3"/>
<evidence type="ECO:0000256" key="4">
    <source>
        <dbReference type="SAM" id="Phobius"/>
    </source>
</evidence>
<reference evidence="6" key="1">
    <citation type="submission" date="2020-12" db="EMBL/GenBank/DDBJ databases">
        <title>Clostridium thailandense sp. nov., a novel acetogenic bacterium isolated from peat land soil in Thailand.</title>
        <authorList>
            <person name="Chaikitkaew S."/>
            <person name="Birkeland N.K."/>
        </authorList>
    </citation>
    <scope>NUCLEOTIDE SEQUENCE</scope>
    <source>
        <strain evidence="6">PL3</strain>
    </source>
</reference>
<dbReference type="GO" id="GO:0006935">
    <property type="term" value="P:chemotaxis"/>
    <property type="evidence" value="ECO:0007669"/>
    <property type="project" value="UniProtKB-KW"/>
</dbReference>
<dbReference type="PROSITE" id="PS50885">
    <property type="entry name" value="HAMP"/>
    <property type="match status" value="2"/>
</dbReference>
<feature type="transmembrane region" description="Helical" evidence="4">
    <location>
        <begin position="39"/>
        <end position="61"/>
    </location>
</feature>
<gene>
    <name evidence="6" type="ORF">I6U48_28655</name>
</gene>
<feature type="transmembrane region" description="Helical" evidence="4">
    <location>
        <begin position="12"/>
        <end position="33"/>
    </location>
</feature>
<dbReference type="GO" id="GO:0005886">
    <property type="term" value="C:plasma membrane"/>
    <property type="evidence" value="ECO:0007669"/>
    <property type="project" value="TreeGrafter"/>
</dbReference>
<proteinExistence type="inferred from homology"/>
<dbReference type="GO" id="GO:0004888">
    <property type="term" value="F:transmembrane signaling receptor activity"/>
    <property type="evidence" value="ECO:0007669"/>
    <property type="project" value="TreeGrafter"/>
</dbReference>
<keyword evidence="4" id="KW-0812">Transmembrane</keyword>
<dbReference type="InterPro" id="IPR051310">
    <property type="entry name" value="MCP_chemotaxis"/>
</dbReference>
<comment type="similarity">
    <text evidence="2">Belongs to the methyl-accepting chemotaxis (MCP) protein family.</text>
</comment>
<dbReference type="RefSeq" id="WP_218323925.1">
    <property type="nucleotide sequence ID" value="NZ_JAEEGC010000216.1"/>
</dbReference>
<sequence length="697" mass="76867">MNLFHNMKLSVKVMLSFIMVAIVSTSMGFIAAVQIKKSFLFVSIAVIASAIIALVFGRFLVEIINDFVRKLSEAANKLSVGDINIDIEYHSKDEIGKLVKAFDAIAVTIKEQSEAVKKIASGDLGIELNAKSENDILSKNLTLVINNIKSLVADTTILVEAAAEGKLTTRADVSRHNGEYRKIVEGINKTLDIVIEPFDEANQVLYKMSINDLNTQMKGKYNGVIKDFAESINNLHARLVNIQKIFVDMAKGDITDLEMYKRIGRRSENDKMMPAAIKMMGTIQRLTNEVRSLASSAVNGDLSARGNADEFEGGYREIVEGMNDTIDAFTNPINDSKKVLEKFALNDFSLNMKDNYKGEFNAYANSINDLHKRLLSIQRAFNGAADGDISLLNEFRDLKKRCENDQLLPALIRMLETNQNLFNEVRMLTENAIEGKLDVRGDTSKFKGNNKTIIEQVNKLIDVLNAPMKEASEVLYKMSVNDLTEKMTGKYNGMLKNFAESINDVHVRLVSVQKIFVDLSQGDISGLEEYKKIGKRSENDRILPSIVVAMTAIRDLITEARTLASLATKGDLSSRGNTDKFEGGYKEIIEGMNSTMDAVVGPIQEASDVLQKMAKGDLTVAMTGDYKGEYSKIKDNLNLTISSFNDILNDISNSAYQVAAGSKQVSDGSQALSQGSTEQASSIEELSSSITQISAQT</sequence>
<feature type="non-terminal residue" evidence="6">
    <location>
        <position position="697"/>
    </location>
</feature>
<dbReference type="Pfam" id="PF18947">
    <property type="entry name" value="HAMP_2"/>
    <property type="match status" value="4"/>
</dbReference>
<dbReference type="EMBL" id="JAEEGC010000216">
    <property type="protein sequence ID" value="MBV7276845.1"/>
    <property type="molecule type" value="Genomic_DNA"/>
</dbReference>
<dbReference type="Pfam" id="PF00672">
    <property type="entry name" value="HAMP"/>
    <property type="match status" value="1"/>
</dbReference>
<dbReference type="CDD" id="cd06225">
    <property type="entry name" value="HAMP"/>
    <property type="match status" value="1"/>
</dbReference>
<dbReference type="Proteomes" id="UP000694308">
    <property type="component" value="Unassembled WGS sequence"/>
</dbReference>
<keyword evidence="1" id="KW-0145">Chemotaxis</keyword>
<protein>
    <submittedName>
        <fullName evidence="6">HAMP domain-containing protein</fullName>
    </submittedName>
</protein>
<accession>A0A949WTY3</accession>
<keyword evidence="4" id="KW-0472">Membrane</keyword>
<dbReference type="PANTHER" id="PTHR43531:SF11">
    <property type="entry name" value="METHYL-ACCEPTING CHEMOTAXIS PROTEIN 3"/>
    <property type="match status" value="1"/>
</dbReference>
<keyword evidence="4" id="KW-1133">Transmembrane helix</keyword>
<evidence type="ECO:0000313" key="7">
    <source>
        <dbReference type="Proteomes" id="UP000694308"/>
    </source>
</evidence>
<evidence type="ECO:0000256" key="3">
    <source>
        <dbReference type="SAM" id="MobiDB-lite"/>
    </source>
</evidence>
<dbReference type="GO" id="GO:0007165">
    <property type="term" value="P:signal transduction"/>
    <property type="evidence" value="ECO:0007669"/>
    <property type="project" value="InterPro"/>
</dbReference>
<evidence type="ECO:0000256" key="1">
    <source>
        <dbReference type="ARBA" id="ARBA00022500"/>
    </source>
</evidence>
<evidence type="ECO:0000313" key="6">
    <source>
        <dbReference type="EMBL" id="MBV7276845.1"/>
    </source>
</evidence>
<dbReference type="SMART" id="SM00304">
    <property type="entry name" value="HAMP"/>
    <property type="match status" value="4"/>
</dbReference>
<feature type="region of interest" description="Disordered" evidence="3">
    <location>
        <begin position="667"/>
        <end position="697"/>
    </location>
</feature>
<name>A0A949WTY3_9CLOT</name>
<evidence type="ECO:0000259" key="5">
    <source>
        <dbReference type="PROSITE" id="PS50885"/>
    </source>
</evidence>
<keyword evidence="7" id="KW-1185">Reference proteome</keyword>
<organism evidence="6 7">
    <name type="scientific">Clostridium thailandense</name>
    <dbReference type="NCBI Taxonomy" id="2794346"/>
    <lineage>
        <taxon>Bacteria</taxon>
        <taxon>Bacillati</taxon>
        <taxon>Bacillota</taxon>
        <taxon>Clostridia</taxon>
        <taxon>Eubacteriales</taxon>
        <taxon>Clostridiaceae</taxon>
        <taxon>Clostridium</taxon>
    </lineage>
</organism>
<dbReference type="InterPro" id="IPR003660">
    <property type="entry name" value="HAMP_dom"/>
</dbReference>
<feature type="domain" description="HAMP" evidence="5">
    <location>
        <begin position="597"/>
        <end position="649"/>
    </location>
</feature>